<name>A0A6J8F1K9_MYTCO</name>
<feature type="region of interest" description="Disordered" evidence="2">
    <location>
        <begin position="45"/>
        <end position="73"/>
    </location>
</feature>
<reference evidence="4 5" key="1">
    <citation type="submission" date="2020-06" db="EMBL/GenBank/DDBJ databases">
        <authorList>
            <person name="Li R."/>
            <person name="Bekaert M."/>
        </authorList>
    </citation>
    <scope>NUCLEOTIDE SEQUENCE [LARGE SCALE GENOMIC DNA]</scope>
    <source>
        <strain evidence="5">wild</strain>
    </source>
</reference>
<feature type="compositionally biased region" description="Basic and acidic residues" evidence="2">
    <location>
        <begin position="518"/>
        <end position="527"/>
    </location>
</feature>
<feature type="region of interest" description="Disordered" evidence="2">
    <location>
        <begin position="1553"/>
        <end position="1602"/>
    </location>
</feature>
<keyword evidence="1" id="KW-0175">Coiled coil</keyword>
<keyword evidence="3" id="KW-0732">Signal</keyword>
<feature type="compositionally biased region" description="Low complexity" evidence="2">
    <location>
        <begin position="1553"/>
        <end position="1562"/>
    </location>
</feature>
<feature type="region of interest" description="Disordered" evidence="2">
    <location>
        <begin position="770"/>
        <end position="789"/>
    </location>
</feature>
<evidence type="ECO:0000256" key="1">
    <source>
        <dbReference type="SAM" id="Coils"/>
    </source>
</evidence>
<gene>
    <name evidence="4" type="ORF">MCOR_57751</name>
</gene>
<dbReference type="OrthoDB" id="6122027at2759"/>
<feature type="compositionally biased region" description="Polar residues" evidence="2">
    <location>
        <begin position="1568"/>
        <end position="1581"/>
    </location>
</feature>
<sequence length="1765" mass="198605">MICILLVFLGNVRLGESRVLGRQLLSTDSDETFDINNKLDKTIKSNNVSPNEISSSTSAANSHNKQSESSNYIPIGATDYKNQKLMKDMLSNMIDKIMKETLNNITNLSHANQTKSNIQNYGNEKQQAYKKKDPSILQNNVKPILQNNVKPTVDEKWSEYKNTNKFFPRGNMNLQFRDENARMMSKNDHVIRPIDTAIENKRDYNREISEVHKTEMVDTTPHITRPDNGIVTTPQRPDNGIVTTPQRPDNGIVVKTAGSKQLIGKSVDMTGIRNDYLKGRILDQNAKLEANSRNQIENLGKQLQIQMHERYNGNTSSSRTFQEGINQKVMRGSVNTETTTNENININTNGKLINTKTSGINVEKELGIMQKAGAQNSKVENLEKSMVSNNSIPNKKNYEYMRVKQNTINEVNMSTIGGNKKNNSSLNEWVTNTITGALNYYKNASFVNNSNLLDKQEFLTRMENIKKELLKKMLTKAGASSTKQLHLTVPQSQQKMTTDSKKSVAKKQKQKYNKKIKSTKDTKEKLNSKQNSSFSLGKDKKSTKPRYNKIVSPSGKEEVFVYEVIEVVHHGNASKQPTETLNTTKNISLSKPTMKINTNPSNSDMNAKTNIHKNNMKSTANRNGKAEKTKTFSKVTNFNRALIQKIKRGMISKGTDIGNLVHNKRKTETQTQASQDRPINRSSTASNRKKPYQISIINQTIKTNVKPALLSITIPGENQLKSAHKPSNSKNRVDNPSYYPNNNNIDASLNNQTNENIKSTKNKMIARKKDAYSPPTTPLTGKILPANPLSEPSLAPPSRYMTHLDEAKILAIRKHLVRMLQQINGHIAATRTKNIELRKQQNKINLLEKQKEKNIQEQTPSRNIVKNSETTENTTNERHFLTESLTGVEPGIHQMNQEHISASKPTALSTVGKPTVHSIIHQNSNSIPQTSKMDIKQSFNRNTPLQPISLENKEAVLPILPNSRSNNILLNEIRPSNFKPAFNNFIDVEFLNPGETLHRIKVSEVKKKIKNKSNAASEDIPAELHLKQPPLGIKKSGVKESSSALTNQMKTLQSNMIDNGKHTKINSQKKMLTKNLQALLKMSDMLLAKQDKMRHGKLLPGAFNEPLQHNQGNNMNGFMQNILNQPNTNGISVIPNKAKNTSSQGQADFPKSGQPSNHTHLSSVHSSQSSWNMPILRVAPDLRKLRMPFDVENKNNHKMPQNMLDRNRMPSNFRNQVFAEHPLPDLNQAIIEHMKNKSRNTQHVGLPENQSDRHLLGNALMLDHVNNYFRNKYSTDHIKGSDQQPNSNTVNSQRIQNVINSTNVSNAKQHIVPNSVGGSMFPIYDHSSLSDQTLTDFKSKMFAAQAGKTSPGAMHLSGKNIQDKWVTDNKYNDITPNFPGGNKQNGMFFLNDRMFNVGPHSPVMLQSNIGSHMKTEKSNMQPINTIDLQFLNPGKHTSAVHKPVENGTTRMASNSLSLTNPNISNKSEFVAYNHLQRKLDNWNTPSSSFLNEHGNHGTPQRTVSTKFHNSYHNLAPGWNSKWPSGQVPVSKQLTPLNKISQNLHQVLPIQSQIPQNQQQLSQNHHRSSPNVDQISPNHNQISRNQHQRSPSQHQSSNSNNMINQLPTHRTRITKQSSVQHLIPKVSLQFSSNRPVSVTGNVLPTESVVMLHHDWNRNTNQNTNNVHSFQSRGRLDNPSISGHVTENKMTRSGKDASGYVWFNRRKMYNSFTPESTSNNIPNGADAASQILNSVFSNNVLSQSSSLGKEMLKPITNKKWYSYILNV</sequence>
<keyword evidence="5" id="KW-1185">Reference proteome</keyword>
<evidence type="ECO:0000256" key="3">
    <source>
        <dbReference type="SAM" id="SignalP"/>
    </source>
</evidence>
<feature type="compositionally biased region" description="Basic residues" evidence="2">
    <location>
        <begin position="503"/>
        <end position="517"/>
    </location>
</feature>
<feature type="compositionally biased region" description="Polar residues" evidence="2">
    <location>
        <begin position="480"/>
        <end position="497"/>
    </location>
</feature>
<evidence type="ECO:0000256" key="2">
    <source>
        <dbReference type="SAM" id="MobiDB-lite"/>
    </source>
</evidence>
<feature type="coiled-coil region" evidence="1">
    <location>
        <begin position="830"/>
        <end position="857"/>
    </location>
</feature>
<dbReference type="Proteomes" id="UP000507470">
    <property type="component" value="Unassembled WGS sequence"/>
</dbReference>
<feature type="signal peptide" evidence="3">
    <location>
        <begin position="1"/>
        <end position="17"/>
    </location>
</feature>
<accession>A0A6J8F1K9</accession>
<dbReference type="EMBL" id="CACVKT020010330">
    <property type="protein sequence ID" value="CAC5425992.1"/>
    <property type="molecule type" value="Genomic_DNA"/>
</dbReference>
<proteinExistence type="predicted"/>
<evidence type="ECO:0000313" key="5">
    <source>
        <dbReference type="Proteomes" id="UP000507470"/>
    </source>
</evidence>
<feature type="region of interest" description="Disordered" evidence="2">
    <location>
        <begin position="657"/>
        <end position="691"/>
    </location>
</feature>
<organism evidence="4 5">
    <name type="scientific">Mytilus coruscus</name>
    <name type="common">Sea mussel</name>
    <dbReference type="NCBI Taxonomy" id="42192"/>
    <lineage>
        <taxon>Eukaryota</taxon>
        <taxon>Metazoa</taxon>
        <taxon>Spiralia</taxon>
        <taxon>Lophotrochozoa</taxon>
        <taxon>Mollusca</taxon>
        <taxon>Bivalvia</taxon>
        <taxon>Autobranchia</taxon>
        <taxon>Pteriomorphia</taxon>
        <taxon>Mytilida</taxon>
        <taxon>Mytiloidea</taxon>
        <taxon>Mytilidae</taxon>
        <taxon>Mytilinae</taxon>
        <taxon>Mytilus</taxon>
    </lineage>
</organism>
<feature type="compositionally biased region" description="Polar residues" evidence="2">
    <location>
        <begin position="738"/>
        <end position="755"/>
    </location>
</feature>
<feature type="region of interest" description="Disordered" evidence="2">
    <location>
        <begin position="1126"/>
        <end position="1169"/>
    </location>
</feature>
<feature type="region of interest" description="Disordered" evidence="2">
    <location>
        <begin position="480"/>
        <end position="550"/>
    </location>
</feature>
<feature type="compositionally biased region" description="Polar residues" evidence="2">
    <location>
        <begin position="230"/>
        <end position="247"/>
    </location>
</feature>
<feature type="chain" id="PRO_5026963607" evidence="3">
    <location>
        <begin position="18"/>
        <end position="1765"/>
    </location>
</feature>
<feature type="compositionally biased region" description="Low complexity" evidence="2">
    <location>
        <begin position="1582"/>
        <end position="1600"/>
    </location>
</feature>
<evidence type="ECO:0000313" key="4">
    <source>
        <dbReference type="EMBL" id="CAC5425992.1"/>
    </source>
</evidence>
<feature type="region of interest" description="Disordered" evidence="2">
    <location>
        <begin position="220"/>
        <end position="249"/>
    </location>
</feature>
<protein>
    <submittedName>
        <fullName evidence="4">Uncharacterized protein</fullName>
    </submittedName>
</protein>
<feature type="compositionally biased region" description="Polar residues" evidence="2">
    <location>
        <begin position="45"/>
        <end position="72"/>
    </location>
</feature>
<feature type="region of interest" description="Disordered" evidence="2">
    <location>
        <begin position="719"/>
        <end position="755"/>
    </location>
</feature>
<feature type="region of interest" description="Disordered" evidence="2">
    <location>
        <begin position="1670"/>
        <end position="1690"/>
    </location>
</feature>
<feature type="compositionally biased region" description="Polar residues" evidence="2">
    <location>
        <begin position="669"/>
        <end position="686"/>
    </location>
</feature>
<feature type="compositionally biased region" description="Polar residues" evidence="2">
    <location>
        <begin position="719"/>
        <end position="730"/>
    </location>
</feature>